<proteinExistence type="predicted"/>
<sequence length="669" mass="76464">MTTKRFQVALSFPGEYRDYVSQVAEVLKQSLGKDKVFYDQWYKAELARPDMDVLLQSLYHDHSELIVPFLCADYERKEWCGLEWRAVRDLIKQRQSKDIMPMRFDNSQIAGLFGIDGYVNLNDYTPQSAAELILQRLQSNQVAISKPAIKIYSNCLPTVEGEFFGREAELKLLNDAWAGDGTRIIQFIASGGTGKTKLLRHWLDRANDIDALIAWSFYSQGSSEDKQVSASPFFSHVLDKLGSTRSLSSFATEEEKGEHLADLLRQQRCVLVLDGLEPLQHAGKGMRNELKDRAIRRLLTSLAGQNSGLCIITTRVAVHELNNRTHVKVHDLQNLAVTDGVKLLQSLGVQGNDKELEKAVREYRCHALALHLLGNALHTYLDGDVRKRDTLTELIGDYDDLERHAFKVMQAYSIWLDGTPELKLLLLLGLFDHPIETEVLQVLWQAQIPDLTANIDEKAWKVAIRDLREKHRLLSIHENRLDLLDCHPLIREYFGKQLREKQPDAWRQAHTRLYEYYKVLPQKELPDTLEEMRPLFHAVLHGCAAGLHQRALEEVYFPRIKRGSEHFSIKKLGAYSDELVILANFFIKPWSAIAPELSAMWQFHVLSLASYRLNALGRVREALEPTQIALWLAEKDEQWDAASASAHRLSDMHLTLGNLKKAMTDSQLS</sequence>
<dbReference type="InterPro" id="IPR000157">
    <property type="entry name" value="TIR_dom"/>
</dbReference>
<name>A0A928TV08_UNCKA</name>
<dbReference type="InterPro" id="IPR027417">
    <property type="entry name" value="P-loop_NTPase"/>
</dbReference>
<dbReference type="EMBL" id="JABTTY010000002">
    <property type="protein sequence ID" value="MBE7525856.1"/>
    <property type="molecule type" value="Genomic_DNA"/>
</dbReference>
<evidence type="ECO:0000313" key="3">
    <source>
        <dbReference type="Proteomes" id="UP000710385"/>
    </source>
</evidence>
<dbReference type="InterPro" id="IPR035897">
    <property type="entry name" value="Toll_tir_struct_dom_sf"/>
</dbReference>
<organism evidence="2 3">
    <name type="scientific">candidate division WWE3 bacterium</name>
    <dbReference type="NCBI Taxonomy" id="2053526"/>
    <lineage>
        <taxon>Bacteria</taxon>
        <taxon>Katanobacteria</taxon>
    </lineage>
</organism>
<dbReference type="AlphaFoldDB" id="A0A928TV08"/>
<comment type="caution">
    <text evidence="2">The sequence shown here is derived from an EMBL/GenBank/DDBJ whole genome shotgun (WGS) entry which is preliminary data.</text>
</comment>
<dbReference type="SUPFAM" id="SSF52200">
    <property type="entry name" value="Toll/Interleukin receptor TIR domain"/>
    <property type="match status" value="1"/>
</dbReference>
<dbReference type="Proteomes" id="UP000710385">
    <property type="component" value="Unassembled WGS sequence"/>
</dbReference>
<dbReference type="Gene3D" id="3.40.50.300">
    <property type="entry name" value="P-loop containing nucleotide triphosphate hydrolases"/>
    <property type="match status" value="1"/>
</dbReference>
<reference evidence="2" key="1">
    <citation type="submission" date="2020-05" db="EMBL/GenBank/DDBJ databases">
        <title>High-Quality Genomes of Partial-Nitritation/Anammox System by Hierarchical Clustering Based Hybrid Assembly.</title>
        <authorList>
            <person name="Liu L."/>
            <person name="Wang Y."/>
            <person name="Che Y."/>
            <person name="Chen Y."/>
            <person name="Xia Y."/>
            <person name="Luo R."/>
            <person name="Cheng S.H."/>
            <person name="Zheng C."/>
            <person name="Zhang T."/>
        </authorList>
    </citation>
    <scope>NUCLEOTIDE SEQUENCE</scope>
    <source>
        <strain evidence="2">H1_PAT1</strain>
    </source>
</reference>
<feature type="domain" description="TIR" evidence="1">
    <location>
        <begin position="8"/>
        <end position="129"/>
    </location>
</feature>
<evidence type="ECO:0000259" key="1">
    <source>
        <dbReference type="Pfam" id="PF13676"/>
    </source>
</evidence>
<protein>
    <submittedName>
        <fullName evidence="2">TIR domain-containing protein</fullName>
    </submittedName>
</protein>
<gene>
    <name evidence="2" type="ORF">HS096_06085</name>
</gene>
<dbReference type="GO" id="GO:0007165">
    <property type="term" value="P:signal transduction"/>
    <property type="evidence" value="ECO:0007669"/>
    <property type="project" value="InterPro"/>
</dbReference>
<accession>A0A928TV08</accession>
<dbReference type="SUPFAM" id="SSF52540">
    <property type="entry name" value="P-loop containing nucleoside triphosphate hydrolases"/>
    <property type="match status" value="1"/>
</dbReference>
<dbReference type="Pfam" id="PF13676">
    <property type="entry name" value="TIR_2"/>
    <property type="match status" value="1"/>
</dbReference>
<evidence type="ECO:0000313" key="2">
    <source>
        <dbReference type="EMBL" id="MBE7525856.1"/>
    </source>
</evidence>